<protein>
    <submittedName>
        <fullName evidence="5">GntR domain protein</fullName>
    </submittedName>
</protein>
<dbReference type="InterPro" id="IPR000524">
    <property type="entry name" value="Tscrpt_reg_HTH_GntR"/>
</dbReference>
<sequence length="258" mass="27959">MAAKTTPTGASRPSGLPPLRRVQSSYIQVADQLRDLILRGDLAVGQKLPSEAEMAPLLGVSRSTIREALRILTTEHLIETRRGIQGGAFVAVPDSERLEGMFNTSFSMLALTNQVDARSFLQAMRALEGPAAALAAAARGGDQVEELKRTAAMVDPADQEAAMQQSADFHSAILRASGNKLLEAMGRPVSAVARSKFRRTVPGLEFWERNQRAHQELLKAILAGDENLAYELATRHIDEDLSPYYLPPEEADRDGAGA</sequence>
<dbReference type="SUPFAM" id="SSF46785">
    <property type="entry name" value="Winged helix' DNA-binding domain"/>
    <property type="match status" value="1"/>
</dbReference>
<feature type="domain" description="HTH gntR-type" evidence="4">
    <location>
        <begin position="23"/>
        <end position="93"/>
    </location>
</feature>
<evidence type="ECO:0000259" key="4">
    <source>
        <dbReference type="PROSITE" id="PS50949"/>
    </source>
</evidence>
<accession>A0A100XGF9</accession>
<dbReference type="PRINTS" id="PR00035">
    <property type="entry name" value="HTHGNTR"/>
</dbReference>
<dbReference type="SMART" id="SM00345">
    <property type="entry name" value="HTH_GNTR"/>
    <property type="match status" value="1"/>
</dbReference>
<dbReference type="STRING" id="1797.RMCT_3007"/>
<dbReference type="Pfam" id="PF07729">
    <property type="entry name" value="FCD"/>
    <property type="match status" value="1"/>
</dbReference>
<dbReference type="RefSeq" id="WP_082764990.1">
    <property type="nucleotide sequence ID" value="NZ_BCTB01000027.1"/>
</dbReference>
<evidence type="ECO:0000313" key="5">
    <source>
        <dbReference type="EMBL" id="GAT16038.1"/>
    </source>
</evidence>
<evidence type="ECO:0000256" key="1">
    <source>
        <dbReference type="ARBA" id="ARBA00023015"/>
    </source>
</evidence>
<dbReference type="Pfam" id="PF00392">
    <property type="entry name" value="GntR"/>
    <property type="match status" value="1"/>
</dbReference>
<dbReference type="Gene3D" id="1.20.120.530">
    <property type="entry name" value="GntR ligand-binding domain-like"/>
    <property type="match status" value="1"/>
</dbReference>
<dbReference type="InterPro" id="IPR036390">
    <property type="entry name" value="WH_DNA-bd_sf"/>
</dbReference>
<dbReference type="CDD" id="cd07377">
    <property type="entry name" value="WHTH_GntR"/>
    <property type="match status" value="1"/>
</dbReference>
<dbReference type="PANTHER" id="PTHR43537:SF5">
    <property type="entry name" value="UXU OPERON TRANSCRIPTIONAL REGULATOR"/>
    <property type="match status" value="1"/>
</dbReference>
<dbReference type="PROSITE" id="PS50949">
    <property type="entry name" value="HTH_GNTR"/>
    <property type="match status" value="1"/>
</dbReference>
<name>A0A100XGF9_MYCTH</name>
<evidence type="ECO:0000256" key="3">
    <source>
        <dbReference type="ARBA" id="ARBA00023163"/>
    </source>
</evidence>
<dbReference type="OrthoDB" id="7989071at2"/>
<dbReference type="Proteomes" id="UP000069654">
    <property type="component" value="Unassembled WGS sequence"/>
</dbReference>
<dbReference type="Gene3D" id="1.10.10.10">
    <property type="entry name" value="Winged helix-like DNA-binding domain superfamily/Winged helix DNA-binding domain"/>
    <property type="match status" value="1"/>
</dbReference>
<proteinExistence type="predicted"/>
<keyword evidence="1" id="KW-0805">Transcription regulation</keyword>
<comment type="caution">
    <text evidence="5">The sequence shown here is derived from an EMBL/GenBank/DDBJ whole genome shotgun (WGS) entry which is preliminary data.</text>
</comment>
<dbReference type="PANTHER" id="PTHR43537">
    <property type="entry name" value="TRANSCRIPTIONAL REGULATOR, GNTR FAMILY"/>
    <property type="match status" value="1"/>
</dbReference>
<dbReference type="InterPro" id="IPR036388">
    <property type="entry name" value="WH-like_DNA-bd_sf"/>
</dbReference>
<dbReference type="EMBL" id="BCTB01000027">
    <property type="protein sequence ID" value="GAT16038.1"/>
    <property type="molecule type" value="Genomic_DNA"/>
</dbReference>
<reference evidence="5 6" key="1">
    <citation type="journal article" date="2016" name="Genome Announc.">
        <title>Draft Genome Sequences of Five Rapidly Growing Mycobacterium Species, M. thermoresistibile, M. fortuitum subsp. acetamidolyticum, M. canariasense, M. brisbanense, and M. novocastrense.</title>
        <authorList>
            <person name="Katahira K."/>
            <person name="Ogura Y."/>
            <person name="Gotoh Y."/>
            <person name="Hayashi T."/>
        </authorList>
    </citation>
    <scope>NUCLEOTIDE SEQUENCE [LARGE SCALE GENOMIC DNA]</scope>
    <source>
        <strain evidence="5 6">JCM6362</strain>
    </source>
</reference>
<organism evidence="5 6">
    <name type="scientific">Mycolicibacterium thermoresistibile</name>
    <name type="common">Mycobacterium thermoresistibile</name>
    <dbReference type="NCBI Taxonomy" id="1797"/>
    <lineage>
        <taxon>Bacteria</taxon>
        <taxon>Bacillati</taxon>
        <taxon>Actinomycetota</taxon>
        <taxon>Actinomycetes</taxon>
        <taxon>Mycobacteriales</taxon>
        <taxon>Mycobacteriaceae</taxon>
        <taxon>Mycolicibacterium</taxon>
    </lineage>
</organism>
<dbReference type="GO" id="GO:0003700">
    <property type="term" value="F:DNA-binding transcription factor activity"/>
    <property type="evidence" value="ECO:0007669"/>
    <property type="project" value="InterPro"/>
</dbReference>
<evidence type="ECO:0000313" key="6">
    <source>
        <dbReference type="Proteomes" id="UP000069654"/>
    </source>
</evidence>
<keyword evidence="3" id="KW-0804">Transcription</keyword>
<dbReference type="AlphaFoldDB" id="A0A100XGF9"/>
<reference evidence="6" key="2">
    <citation type="submission" date="2016-02" db="EMBL/GenBank/DDBJ databases">
        <title>Draft genome sequence of five rapidly growing Mycobacterium species.</title>
        <authorList>
            <person name="Katahira K."/>
            <person name="Gotou Y."/>
            <person name="Iida K."/>
            <person name="Ogura Y."/>
            <person name="Hayashi T."/>
        </authorList>
    </citation>
    <scope>NUCLEOTIDE SEQUENCE [LARGE SCALE GENOMIC DNA]</scope>
    <source>
        <strain evidence="6">JCM6362</strain>
    </source>
</reference>
<dbReference type="InterPro" id="IPR011711">
    <property type="entry name" value="GntR_C"/>
</dbReference>
<evidence type="ECO:0000256" key="2">
    <source>
        <dbReference type="ARBA" id="ARBA00023125"/>
    </source>
</evidence>
<dbReference type="InterPro" id="IPR008920">
    <property type="entry name" value="TF_FadR/GntR_C"/>
</dbReference>
<dbReference type="SUPFAM" id="SSF48008">
    <property type="entry name" value="GntR ligand-binding domain-like"/>
    <property type="match status" value="1"/>
</dbReference>
<keyword evidence="2" id="KW-0238">DNA-binding</keyword>
<gene>
    <name evidence="5" type="ORF">RMCT_3007</name>
</gene>
<dbReference type="GO" id="GO:0003677">
    <property type="term" value="F:DNA binding"/>
    <property type="evidence" value="ECO:0007669"/>
    <property type="project" value="UniProtKB-KW"/>
</dbReference>
<dbReference type="SMART" id="SM00895">
    <property type="entry name" value="FCD"/>
    <property type="match status" value="1"/>
</dbReference>